<comment type="similarity">
    <text evidence="1">Belongs to the polysaccharide synthase family.</text>
</comment>
<keyword evidence="4" id="KW-1185">Reference proteome</keyword>
<feature type="domain" description="Polysaccharide biosynthesis protein CapD-like" evidence="2">
    <location>
        <begin position="140"/>
        <end position="416"/>
    </location>
</feature>
<dbReference type="AlphaFoldDB" id="A0A2T0VFC6"/>
<dbReference type="PANTHER" id="PTHR43318:SF1">
    <property type="entry name" value="POLYSACCHARIDE BIOSYNTHESIS PROTEIN EPSC-RELATED"/>
    <property type="match status" value="1"/>
</dbReference>
<evidence type="ECO:0000313" key="3">
    <source>
        <dbReference type="EMBL" id="PRY68891.1"/>
    </source>
</evidence>
<dbReference type="Gene3D" id="3.40.50.720">
    <property type="entry name" value="NAD(P)-binding Rossmann-like Domain"/>
    <property type="match status" value="2"/>
</dbReference>
<organism evidence="3 4">
    <name type="scientific">Glaciihabitans tibetensis</name>
    <dbReference type="NCBI Taxonomy" id="1266600"/>
    <lineage>
        <taxon>Bacteria</taxon>
        <taxon>Bacillati</taxon>
        <taxon>Actinomycetota</taxon>
        <taxon>Actinomycetes</taxon>
        <taxon>Micrococcales</taxon>
        <taxon>Microbacteriaceae</taxon>
        <taxon>Glaciihabitans</taxon>
    </lineage>
</organism>
<dbReference type="Pfam" id="PF02719">
    <property type="entry name" value="Polysacc_synt_2"/>
    <property type="match status" value="1"/>
</dbReference>
<gene>
    <name evidence="3" type="ORF">B0I08_10396</name>
</gene>
<accession>A0A2T0VFC6</accession>
<dbReference type="InterPro" id="IPR003869">
    <property type="entry name" value="Polysac_CapD-like"/>
</dbReference>
<dbReference type="PANTHER" id="PTHR43318">
    <property type="entry name" value="UDP-N-ACETYLGLUCOSAMINE 4,6-DEHYDRATASE"/>
    <property type="match status" value="1"/>
</dbReference>
<dbReference type="InterPro" id="IPR051203">
    <property type="entry name" value="Polysaccharide_Synthase-Rel"/>
</dbReference>
<name>A0A2T0VFC6_9MICO</name>
<proteinExistence type="inferred from homology"/>
<dbReference type="CDD" id="cd05237">
    <property type="entry name" value="UDP_invert_4-6DH_SDR_e"/>
    <property type="match status" value="1"/>
</dbReference>
<protein>
    <submittedName>
        <fullName evidence="3">FlaA1/EpsC-like NDP-sugar epimerase</fullName>
    </submittedName>
</protein>
<evidence type="ECO:0000259" key="2">
    <source>
        <dbReference type="Pfam" id="PF02719"/>
    </source>
</evidence>
<reference evidence="3 4" key="1">
    <citation type="submission" date="2018-03" db="EMBL/GenBank/DDBJ databases">
        <title>Genomic Encyclopedia of Type Strains, Phase III (KMG-III): the genomes of soil and plant-associated and newly described type strains.</title>
        <authorList>
            <person name="Whitman W."/>
        </authorList>
    </citation>
    <scope>NUCLEOTIDE SEQUENCE [LARGE SCALE GENOMIC DNA]</scope>
    <source>
        <strain evidence="3 4">CGMCC 1.12484</strain>
    </source>
</reference>
<dbReference type="SUPFAM" id="SSF51735">
    <property type="entry name" value="NAD(P)-binding Rossmann-fold domains"/>
    <property type="match status" value="2"/>
</dbReference>
<comment type="caution">
    <text evidence="3">The sequence shown here is derived from an EMBL/GenBank/DDBJ whole genome shotgun (WGS) entry which is preliminary data.</text>
</comment>
<evidence type="ECO:0000256" key="1">
    <source>
        <dbReference type="ARBA" id="ARBA00007430"/>
    </source>
</evidence>
<dbReference type="Proteomes" id="UP000237983">
    <property type="component" value="Unassembled WGS sequence"/>
</dbReference>
<dbReference type="InterPro" id="IPR036291">
    <property type="entry name" value="NAD(P)-bd_dom_sf"/>
</dbReference>
<sequence>MLSVTNTILIVGRGTAGTALARDIARKSDAVVVGFLDDFSAETDVLGPLSDVNRVIAQYKVDLVYFAIPSVAAKTIRDFLGTITRANVDIAVIPRTYEILTKETVNIDDLTDVDVLDLVGREPVKHDLLSSREFIAGKRILVTGAAGSIGSRLVRQIAAMGAAEVVCVDWWENGIFYLREDLAGQDNLKYHIADVKNEALLDRLFAQYTPDVVFHAAAYKHVPLMQDNPIEAINNNVWGTLNLMQLAIAHGTEHFIMVSTDKAVNPVNVMGATKRLGEMMMESLARTTTTTRFNAVRFGNVIQSNGSVMQTFRKQIAAKQPLTVTHKDITRFFMTIDEASQLIIQSAFAGQSSDIFVLDMGEPVRILDLAQSLVNAIDPTLGINIVGLRPGEKMFEELSYDPHRVSRTPNNKIFVVRDESDFDTTRFMEELRGLVAATRSYSLTDAEAIDRLRAMGFAVQMTTDSHASAGIAGHQ</sequence>
<dbReference type="Pfam" id="PF13727">
    <property type="entry name" value="CoA_binding_3"/>
    <property type="match status" value="1"/>
</dbReference>
<evidence type="ECO:0000313" key="4">
    <source>
        <dbReference type="Proteomes" id="UP000237983"/>
    </source>
</evidence>
<dbReference type="EMBL" id="PVTL01000003">
    <property type="protein sequence ID" value="PRY68891.1"/>
    <property type="molecule type" value="Genomic_DNA"/>
</dbReference>